<gene>
    <name evidence="2" type="ORF">PM001_LOCUS22122</name>
</gene>
<reference evidence="2" key="1">
    <citation type="submission" date="2024-01" db="EMBL/GenBank/DDBJ databases">
        <authorList>
            <person name="Webb A."/>
        </authorList>
    </citation>
    <scope>NUCLEOTIDE SEQUENCE</scope>
    <source>
        <strain evidence="2">Pm1</strain>
    </source>
</reference>
<comment type="caution">
    <text evidence="2">The sequence shown here is derived from an EMBL/GenBank/DDBJ whole genome shotgun (WGS) entry which is preliminary data.</text>
</comment>
<organism evidence="2 3">
    <name type="scientific">Peronospora matthiolae</name>
    <dbReference type="NCBI Taxonomy" id="2874970"/>
    <lineage>
        <taxon>Eukaryota</taxon>
        <taxon>Sar</taxon>
        <taxon>Stramenopiles</taxon>
        <taxon>Oomycota</taxon>
        <taxon>Peronosporomycetes</taxon>
        <taxon>Peronosporales</taxon>
        <taxon>Peronosporaceae</taxon>
        <taxon>Peronospora</taxon>
    </lineage>
</organism>
<evidence type="ECO:0008006" key="4">
    <source>
        <dbReference type="Google" id="ProtNLM"/>
    </source>
</evidence>
<evidence type="ECO:0000256" key="1">
    <source>
        <dbReference type="SAM" id="SignalP"/>
    </source>
</evidence>
<feature type="chain" id="PRO_5043976609" description="Ig-like domain-containing protein" evidence="1">
    <location>
        <begin position="19"/>
        <end position="80"/>
    </location>
</feature>
<keyword evidence="1" id="KW-0732">Signal</keyword>
<sequence length="80" mass="8581">MCLVRTFLTQFLSVQLEGISVQFDSVQTGRVTCTITGVAPGEPGENSVDSKIAWIQNQCGNAEPLCLITTPACTVYAYHG</sequence>
<name>A0AAV1USG8_9STRA</name>
<evidence type="ECO:0000313" key="2">
    <source>
        <dbReference type="EMBL" id="CAK7936972.1"/>
    </source>
</evidence>
<feature type="signal peptide" evidence="1">
    <location>
        <begin position="1"/>
        <end position="18"/>
    </location>
</feature>
<proteinExistence type="predicted"/>
<protein>
    <recommendedName>
        <fullName evidence="4">Ig-like domain-containing protein</fullName>
    </recommendedName>
</protein>
<dbReference type="EMBL" id="CAKLBY020000226">
    <property type="protein sequence ID" value="CAK7936972.1"/>
    <property type="molecule type" value="Genomic_DNA"/>
</dbReference>
<dbReference type="Proteomes" id="UP001162060">
    <property type="component" value="Unassembled WGS sequence"/>
</dbReference>
<evidence type="ECO:0000313" key="3">
    <source>
        <dbReference type="Proteomes" id="UP001162060"/>
    </source>
</evidence>
<accession>A0AAV1USG8</accession>
<dbReference type="AlphaFoldDB" id="A0AAV1USG8"/>